<organism evidence="1 2">
    <name type="scientific">Nakamurella alba</name>
    <dbReference type="NCBI Taxonomy" id="2665158"/>
    <lineage>
        <taxon>Bacteria</taxon>
        <taxon>Bacillati</taxon>
        <taxon>Actinomycetota</taxon>
        <taxon>Actinomycetes</taxon>
        <taxon>Nakamurellales</taxon>
        <taxon>Nakamurellaceae</taxon>
        <taxon>Nakamurella</taxon>
    </lineage>
</organism>
<protein>
    <submittedName>
        <fullName evidence="1">Oxidoreductase</fullName>
    </submittedName>
</protein>
<reference evidence="1 2" key="1">
    <citation type="submission" date="2019-11" db="EMBL/GenBank/DDBJ databases">
        <authorList>
            <person name="Jiang L.-Q."/>
        </authorList>
    </citation>
    <scope>NUCLEOTIDE SEQUENCE [LARGE SCALE GENOMIC DNA]</scope>
    <source>
        <strain evidence="1 2">YIM 132087</strain>
    </source>
</reference>
<comment type="caution">
    <text evidence="1">The sequence shown here is derived from an EMBL/GenBank/DDBJ whole genome shotgun (WGS) entry which is preliminary data.</text>
</comment>
<accession>A0A7K1FHA3</accession>
<sequence length="110" mass="12738">MGMFGLGKKRSERKETRERLDSWVQERRGVEVFVEPKTAVTGVSMVLVAHDGEFTRRLVDTPAKARDFARDHGLPIYDATVVGYPQRMRDYSRRTTLLARRAEQERLDGR</sequence>
<dbReference type="AlphaFoldDB" id="A0A7K1FHA3"/>
<gene>
    <name evidence="1" type="ORF">GIS00_06060</name>
</gene>
<dbReference type="Proteomes" id="UP000460221">
    <property type="component" value="Unassembled WGS sequence"/>
</dbReference>
<evidence type="ECO:0000313" key="2">
    <source>
        <dbReference type="Proteomes" id="UP000460221"/>
    </source>
</evidence>
<keyword evidence="2" id="KW-1185">Reference proteome</keyword>
<evidence type="ECO:0000313" key="1">
    <source>
        <dbReference type="EMBL" id="MTD13507.1"/>
    </source>
</evidence>
<proteinExistence type="predicted"/>
<dbReference type="EMBL" id="WLYK01000001">
    <property type="protein sequence ID" value="MTD13507.1"/>
    <property type="molecule type" value="Genomic_DNA"/>
</dbReference>
<name>A0A7K1FHA3_9ACTN</name>
<dbReference type="RefSeq" id="WP_154767354.1">
    <property type="nucleotide sequence ID" value="NZ_WLYK01000001.1"/>
</dbReference>